<comment type="caution">
    <text evidence="5">The sequence shown here is derived from an EMBL/GenBank/DDBJ whole genome shotgun (WGS) entry which is preliminary data.</text>
</comment>
<gene>
    <name evidence="5" type="ORF">RND81_14G082500</name>
</gene>
<keyword evidence="6" id="KW-1185">Reference proteome</keyword>
<sequence>MKLLYTKQLSFPYIYEQTLSLFLAVLVLQLTTSNAIGRISFSPQKQTDSITLLRIKSEIVGSFDQGVFSSWNGSLHHCTWEGVTCERGNDRVSALDLSSKGLQGTISPFIGNLTFLVESPEREKKLFHRKFTFYCGQSIH</sequence>
<evidence type="ECO:0000313" key="5">
    <source>
        <dbReference type="EMBL" id="KAK9664992.1"/>
    </source>
</evidence>
<dbReference type="Pfam" id="PF08263">
    <property type="entry name" value="LRRNT_2"/>
    <property type="match status" value="1"/>
</dbReference>
<keyword evidence="2" id="KW-0732">Signal</keyword>
<evidence type="ECO:0000313" key="6">
    <source>
        <dbReference type="Proteomes" id="UP001443914"/>
    </source>
</evidence>
<name>A0AAW1GM66_SAPOF</name>
<dbReference type="Gene3D" id="3.80.10.10">
    <property type="entry name" value="Ribonuclease Inhibitor"/>
    <property type="match status" value="1"/>
</dbReference>
<accession>A0AAW1GM66</accession>
<evidence type="ECO:0000256" key="2">
    <source>
        <dbReference type="ARBA" id="ARBA00022729"/>
    </source>
</evidence>
<dbReference type="InterPro" id="IPR053211">
    <property type="entry name" value="DNA_repair-toleration"/>
</dbReference>
<dbReference type="PANTHER" id="PTHR48060">
    <property type="entry name" value="DNA DAMAGE-REPAIR/TOLERATION PROTEIN DRT100"/>
    <property type="match status" value="1"/>
</dbReference>
<evidence type="ECO:0000256" key="3">
    <source>
        <dbReference type="ARBA" id="ARBA00022737"/>
    </source>
</evidence>
<evidence type="ECO:0000256" key="1">
    <source>
        <dbReference type="ARBA" id="ARBA00022614"/>
    </source>
</evidence>
<dbReference type="InterPro" id="IPR032675">
    <property type="entry name" value="LRR_dom_sf"/>
</dbReference>
<feature type="domain" description="Leucine-rich repeat-containing N-terminal plant-type" evidence="4">
    <location>
        <begin position="47"/>
        <end position="85"/>
    </location>
</feature>
<keyword evidence="3" id="KW-0677">Repeat</keyword>
<dbReference type="AlphaFoldDB" id="A0AAW1GM66"/>
<dbReference type="EMBL" id="JBDFQZ010000014">
    <property type="protein sequence ID" value="KAK9664992.1"/>
    <property type="molecule type" value="Genomic_DNA"/>
</dbReference>
<evidence type="ECO:0000259" key="4">
    <source>
        <dbReference type="Pfam" id="PF08263"/>
    </source>
</evidence>
<proteinExistence type="predicted"/>
<dbReference type="PANTHER" id="PTHR48060:SF21">
    <property type="entry name" value="L DOMAIN-LIKE PROTEIN"/>
    <property type="match status" value="1"/>
</dbReference>
<dbReference type="InterPro" id="IPR013210">
    <property type="entry name" value="LRR_N_plant-typ"/>
</dbReference>
<protein>
    <recommendedName>
        <fullName evidence="4">Leucine-rich repeat-containing N-terminal plant-type domain-containing protein</fullName>
    </recommendedName>
</protein>
<reference evidence="5" key="1">
    <citation type="submission" date="2024-03" db="EMBL/GenBank/DDBJ databases">
        <title>WGS assembly of Saponaria officinalis var. Norfolk2.</title>
        <authorList>
            <person name="Jenkins J."/>
            <person name="Shu S."/>
            <person name="Grimwood J."/>
            <person name="Barry K."/>
            <person name="Goodstein D."/>
            <person name="Schmutz J."/>
            <person name="Leebens-Mack J."/>
            <person name="Osbourn A."/>
        </authorList>
    </citation>
    <scope>NUCLEOTIDE SEQUENCE [LARGE SCALE GENOMIC DNA]</scope>
    <source>
        <strain evidence="5">JIC</strain>
    </source>
</reference>
<organism evidence="5 6">
    <name type="scientific">Saponaria officinalis</name>
    <name type="common">Common soapwort</name>
    <name type="synonym">Lychnis saponaria</name>
    <dbReference type="NCBI Taxonomy" id="3572"/>
    <lineage>
        <taxon>Eukaryota</taxon>
        <taxon>Viridiplantae</taxon>
        <taxon>Streptophyta</taxon>
        <taxon>Embryophyta</taxon>
        <taxon>Tracheophyta</taxon>
        <taxon>Spermatophyta</taxon>
        <taxon>Magnoliopsida</taxon>
        <taxon>eudicotyledons</taxon>
        <taxon>Gunneridae</taxon>
        <taxon>Pentapetalae</taxon>
        <taxon>Caryophyllales</taxon>
        <taxon>Caryophyllaceae</taxon>
        <taxon>Caryophylleae</taxon>
        <taxon>Saponaria</taxon>
    </lineage>
</organism>
<keyword evidence="1" id="KW-0433">Leucine-rich repeat</keyword>
<dbReference type="SUPFAM" id="SSF52058">
    <property type="entry name" value="L domain-like"/>
    <property type="match status" value="1"/>
</dbReference>
<dbReference type="Proteomes" id="UP001443914">
    <property type="component" value="Unassembled WGS sequence"/>
</dbReference>